<dbReference type="AlphaFoldDB" id="A0A1C3NYV5"/>
<feature type="domain" description="DUF7064" evidence="1">
    <location>
        <begin position="14"/>
        <end position="130"/>
    </location>
</feature>
<protein>
    <recommendedName>
        <fullName evidence="1">DUF7064 domain-containing protein</fullName>
    </recommendedName>
</protein>
<dbReference type="SUPFAM" id="SSF159245">
    <property type="entry name" value="AttH-like"/>
    <property type="match status" value="1"/>
</dbReference>
<dbReference type="EMBL" id="FLUV01001299">
    <property type="protein sequence ID" value="SBW22746.1"/>
    <property type="molecule type" value="Genomic_DNA"/>
</dbReference>
<keyword evidence="3" id="KW-1185">Reference proteome</keyword>
<organism evidence="2 3">
    <name type="scientific">Candidatus Protofrankia californiensis</name>
    <dbReference type="NCBI Taxonomy" id="1839754"/>
    <lineage>
        <taxon>Bacteria</taxon>
        <taxon>Bacillati</taxon>
        <taxon>Actinomycetota</taxon>
        <taxon>Actinomycetes</taxon>
        <taxon>Frankiales</taxon>
        <taxon>Frankiaceae</taxon>
        <taxon>Protofrankia</taxon>
    </lineage>
</organism>
<evidence type="ECO:0000313" key="3">
    <source>
        <dbReference type="Proteomes" id="UP000199013"/>
    </source>
</evidence>
<dbReference type="Pfam" id="PF23212">
    <property type="entry name" value="DUF7064"/>
    <property type="match status" value="1"/>
</dbReference>
<reference evidence="3" key="1">
    <citation type="submission" date="2016-02" db="EMBL/GenBank/DDBJ databases">
        <authorList>
            <person name="Wibberg D."/>
        </authorList>
    </citation>
    <scope>NUCLEOTIDE SEQUENCE [LARGE SCALE GENOMIC DNA]</scope>
</reference>
<sequence>MTIRGGTATGGIPHHWKWFVAYTESGRAVNGWILIAKGGWGFAGHVVKDGVTVPISHIKHRAFYNDDMTQRRLDAELVDITGESTHLALDSYGVVRLPTDDRTATEIWEAACTATIDGEVGSGQFETHWPTPYLQHLIESKA</sequence>
<dbReference type="Proteomes" id="UP000199013">
    <property type="component" value="Unassembled WGS sequence"/>
</dbReference>
<proteinExistence type="predicted"/>
<evidence type="ECO:0000259" key="1">
    <source>
        <dbReference type="Pfam" id="PF23212"/>
    </source>
</evidence>
<accession>A0A1C3NYV5</accession>
<name>A0A1C3NYV5_9ACTN</name>
<gene>
    <name evidence="2" type="ORF">FDG2_3073</name>
</gene>
<dbReference type="InterPro" id="IPR055492">
    <property type="entry name" value="DUF7064"/>
</dbReference>
<evidence type="ECO:0000313" key="2">
    <source>
        <dbReference type="EMBL" id="SBW22746.1"/>
    </source>
</evidence>